<gene>
    <name evidence="1" type="ORF">BJ987_000812</name>
</gene>
<keyword evidence="2" id="KW-1185">Reference proteome</keyword>
<dbReference type="EMBL" id="JAGGMR010000001">
    <property type="protein sequence ID" value="MBP2187911.1"/>
    <property type="molecule type" value="Genomic_DNA"/>
</dbReference>
<sequence>MSWEDQHARTGIVHALLDRAAVDPHRPDLFEDIPGLDRLFGGPAGLVTALRYRWQLHLDAKLDQAQIQGQTAAEAYLELAREQSVLRAVLDAHTPRGTAHTPRGTVDVAVAVDSRG</sequence>
<dbReference type="Proteomes" id="UP001519325">
    <property type="component" value="Unassembled WGS sequence"/>
</dbReference>
<protein>
    <submittedName>
        <fullName evidence="1">Uncharacterized protein</fullName>
    </submittedName>
</protein>
<reference evidence="1 2" key="1">
    <citation type="submission" date="2021-03" db="EMBL/GenBank/DDBJ databases">
        <title>Sequencing the genomes of 1000 actinobacteria strains.</title>
        <authorList>
            <person name="Klenk H.-P."/>
        </authorList>
    </citation>
    <scope>NUCLEOTIDE SEQUENCE [LARGE SCALE GENOMIC DNA]</scope>
    <source>
        <strain evidence="1 2">DSM 45516</strain>
    </source>
</reference>
<evidence type="ECO:0000313" key="2">
    <source>
        <dbReference type="Proteomes" id="UP001519325"/>
    </source>
</evidence>
<name>A0ABS4Q893_9NOCA</name>
<proteinExistence type="predicted"/>
<evidence type="ECO:0000313" key="1">
    <source>
        <dbReference type="EMBL" id="MBP2187911.1"/>
    </source>
</evidence>
<organism evidence="1 2">
    <name type="scientific">Nocardia goodfellowii</name>
    <dbReference type="NCBI Taxonomy" id="882446"/>
    <lineage>
        <taxon>Bacteria</taxon>
        <taxon>Bacillati</taxon>
        <taxon>Actinomycetota</taxon>
        <taxon>Actinomycetes</taxon>
        <taxon>Mycobacteriales</taxon>
        <taxon>Nocardiaceae</taxon>
        <taxon>Nocardia</taxon>
    </lineage>
</organism>
<dbReference type="RefSeq" id="WP_245365807.1">
    <property type="nucleotide sequence ID" value="NZ_JAGGMR010000001.1"/>
</dbReference>
<accession>A0ABS4Q893</accession>
<comment type="caution">
    <text evidence="1">The sequence shown here is derived from an EMBL/GenBank/DDBJ whole genome shotgun (WGS) entry which is preliminary data.</text>
</comment>